<feature type="domain" description="HTH luxR-type" evidence="5">
    <location>
        <begin position="174"/>
        <end position="239"/>
    </location>
</feature>
<dbReference type="OrthoDB" id="9810375at2"/>
<dbReference type="GO" id="GO:0006355">
    <property type="term" value="P:regulation of DNA-templated transcription"/>
    <property type="evidence" value="ECO:0007669"/>
    <property type="project" value="InterPro"/>
</dbReference>
<dbReference type="Proteomes" id="UP000242763">
    <property type="component" value="Unassembled WGS sequence"/>
</dbReference>
<dbReference type="PANTHER" id="PTHR44688">
    <property type="entry name" value="DNA-BINDING TRANSCRIPTIONAL ACTIVATOR DEVR_DOSR"/>
    <property type="match status" value="1"/>
</dbReference>
<evidence type="ECO:0000256" key="4">
    <source>
        <dbReference type="SAM" id="MobiDB-lite"/>
    </source>
</evidence>
<dbReference type="RefSeq" id="WP_091518043.1">
    <property type="nucleotide sequence ID" value="NZ_FORF01000002.1"/>
</dbReference>
<dbReference type="PROSITE" id="PS50043">
    <property type="entry name" value="HTH_LUXR_2"/>
    <property type="match status" value="1"/>
</dbReference>
<dbReference type="InterPro" id="IPR016032">
    <property type="entry name" value="Sig_transdc_resp-reg_C-effctor"/>
</dbReference>
<keyword evidence="3" id="KW-0804">Transcription</keyword>
<dbReference type="SUPFAM" id="SSF46894">
    <property type="entry name" value="C-terminal effector domain of the bipartite response regulators"/>
    <property type="match status" value="1"/>
</dbReference>
<organism evidence="6 7">
    <name type="scientific">Aquamicrobium aerolatum DSM 21857</name>
    <dbReference type="NCBI Taxonomy" id="1121003"/>
    <lineage>
        <taxon>Bacteria</taxon>
        <taxon>Pseudomonadati</taxon>
        <taxon>Pseudomonadota</taxon>
        <taxon>Alphaproteobacteria</taxon>
        <taxon>Hyphomicrobiales</taxon>
        <taxon>Phyllobacteriaceae</taxon>
        <taxon>Aerobium</taxon>
    </lineage>
</organism>
<evidence type="ECO:0000256" key="2">
    <source>
        <dbReference type="ARBA" id="ARBA00023125"/>
    </source>
</evidence>
<evidence type="ECO:0000256" key="1">
    <source>
        <dbReference type="ARBA" id="ARBA00023015"/>
    </source>
</evidence>
<evidence type="ECO:0000313" key="6">
    <source>
        <dbReference type="EMBL" id="SFI43863.1"/>
    </source>
</evidence>
<dbReference type="Pfam" id="PF00196">
    <property type="entry name" value="GerE"/>
    <property type="match status" value="1"/>
</dbReference>
<evidence type="ECO:0000256" key="3">
    <source>
        <dbReference type="ARBA" id="ARBA00023163"/>
    </source>
</evidence>
<dbReference type="AlphaFoldDB" id="A0A1I3I7Y9"/>
<dbReference type="PANTHER" id="PTHR44688:SF16">
    <property type="entry name" value="DNA-BINDING TRANSCRIPTIONAL ACTIVATOR DEVR_DOSR"/>
    <property type="match status" value="1"/>
</dbReference>
<keyword evidence="7" id="KW-1185">Reference proteome</keyword>
<name>A0A1I3I7Y9_9HYPH</name>
<keyword evidence="2 6" id="KW-0238">DNA-binding</keyword>
<dbReference type="STRING" id="1121003.SAMN03080618_00434"/>
<protein>
    <submittedName>
        <fullName evidence="6">DNA-binding response regulator, NarL/FixJ family, contains REC and HTH domains</fullName>
    </submittedName>
</protein>
<dbReference type="GO" id="GO:0003677">
    <property type="term" value="F:DNA binding"/>
    <property type="evidence" value="ECO:0007669"/>
    <property type="project" value="UniProtKB-KW"/>
</dbReference>
<reference evidence="7" key="1">
    <citation type="submission" date="2016-10" db="EMBL/GenBank/DDBJ databases">
        <authorList>
            <person name="Varghese N."/>
            <person name="Submissions S."/>
        </authorList>
    </citation>
    <scope>NUCLEOTIDE SEQUENCE [LARGE SCALE GENOMIC DNA]</scope>
    <source>
        <strain evidence="7">DSM 21857</strain>
    </source>
</reference>
<feature type="region of interest" description="Disordered" evidence="4">
    <location>
        <begin position="231"/>
        <end position="256"/>
    </location>
</feature>
<evidence type="ECO:0000313" key="7">
    <source>
        <dbReference type="Proteomes" id="UP000242763"/>
    </source>
</evidence>
<dbReference type="PROSITE" id="PS00622">
    <property type="entry name" value="HTH_LUXR_1"/>
    <property type="match status" value="1"/>
</dbReference>
<accession>A0A1I3I7Y9</accession>
<evidence type="ECO:0000259" key="5">
    <source>
        <dbReference type="PROSITE" id="PS50043"/>
    </source>
</evidence>
<keyword evidence="1" id="KW-0805">Transcription regulation</keyword>
<sequence>MSVEGGVRGGIQSEGRTLKVLIVVSKSGTLYQSLANTLEERLRGCIAQVRENSRGTAEIEPDVQLVLFHEMAEVDARDEIEAYRAANPEIAIGLLVDDCESITSRCNDLFATQKIQGILPLTLKLDIWLAAVSLLISGGEYYPVSTRRPSPEASVFNSNAESLTLSDHAPDSECQAYLSLLTARERETLELLSEGYQNKLIAHKMALSEHTVKVHVHNLLAKLRVSNRTQAAATLRRGGRSPSLLPSGNRSHLAAP</sequence>
<gene>
    <name evidence="6" type="ORF">SAMN03080618_00434</name>
</gene>
<proteinExistence type="predicted"/>
<dbReference type="CDD" id="cd06170">
    <property type="entry name" value="LuxR_C_like"/>
    <property type="match status" value="1"/>
</dbReference>
<dbReference type="PRINTS" id="PR00038">
    <property type="entry name" value="HTHLUXR"/>
</dbReference>
<dbReference type="InterPro" id="IPR036388">
    <property type="entry name" value="WH-like_DNA-bd_sf"/>
</dbReference>
<dbReference type="Gene3D" id="1.10.10.10">
    <property type="entry name" value="Winged helix-like DNA-binding domain superfamily/Winged helix DNA-binding domain"/>
    <property type="match status" value="1"/>
</dbReference>
<dbReference type="EMBL" id="FORF01000002">
    <property type="protein sequence ID" value="SFI43863.1"/>
    <property type="molecule type" value="Genomic_DNA"/>
</dbReference>
<dbReference type="SMART" id="SM00421">
    <property type="entry name" value="HTH_LUXR"/>
    <property type="match status" value="1"/>
</dbReference>
<dbReference type="InterPro" id="IPR000792">
    <property type="entry name" value="Tscrpt_reg_LuxR_C"/>
</dbReference>